<dbReference type="Gene3D" id="2.60.470.10">
    <property type="entry name" value="Acid-sensing ion channels like domains"/>
    <property type="match status" value="1"/>
</dbReference>
<evidence type="ECO:0000256" key="7">
    <source>
        <dbReference type="ARBA" id="ARBA00023053"/>
    </source>
</evidence>
<keyword evidence="7" id="KW-0915">Sodium</keyword>
<dbReference type="PRINTS" id="PR01078">
    <property type="entry name" value="AMINACHANNEL"/>
</dbReference>
<keyword evidence="10 12" id="KW-0739">Sodium transport</keyword>
<evidence type="ECO:0000256" key="4">
    <source>
        <dbReference type="ARBA" id="ARBA00022461"/>
    </source>
</evidence>
<dbReference type="GO" id="GO:0005886">
    <property type="term" value="C:plasma membrane"/>
    <property type="evidence" value="ECO:0007669"/>
    <property type="project" value="TreeGrafter"/>
</dbReference>
<dbReference type="OrthoDB" id="6502088at2759"/>
<evidence type="ECO:0000256" key="8">
    <source>
        <dbReference type="ARBA" id="ARBA00023065"/>
    </source>
</evidence>
<dbReference type="EnsemblMetazoa" id="AAEL010779-RA">
    <property type="protein sequence ID" value="AAEL010779-PA"/>
    <property type="gene ID" value="AAEL010779"/>
</dbReference>
<accession>A0A1S4FRL4</accession>
<evidence type="ECO:0000256" key="9">
    <source>
        <dbReference type="ARBA" id="ARBA00023136"/>
    </source>
</evidence>
<comment type="similarity">
    <text evidence="2 12">Belongs to the amiloride-sensitive sodium channel (TC 1.A.6) family.</text>
</comment>
<keyword evidence="6" id="KW-1133">Transmembrane helix</keyword>
<keyword evidence="11 12" id="KW-0407">Ion channel</keyword>
<reference evidence="13 14" key="1">
    <citation type="submission" date="2017-06" db="EMBL/GenBank/DDBJ databases">
        <title>Aedes aegypti genome working group (AGWG) sequencing and assembly.</title>
        <authorList>
            <consortium name="Aedes aegypti Genome Working Group (AGWG)"/>
            <person name="Matthews B.J."/>
        </authorList>
    </citation>
    <scope>NUCLEOTIDE SEQUENCE [LARGE SCALE GENOMIC DNA]</scope>
    <source>
        <strain evidence="13 14">LVP_AGWG</strain>
    </source>
</reference>
<proteinExistence type="inferred from homology"/>
<dbReference type="FunCoup" id="A0A1S4FRL4">
    <property type="interactions" value="38"/>
</dbReference>
<evidence type="ECO:0000256" key="6">
    <source>
        <dbReference type="ARBA" id="ARBA00022989"/>
    </source>
</evidence>
<name>A0A1S4FRL4_AEDAE</name>
<organism evidence="13 14">
    <name type="scientific">Aedes aegypti</name>
    <name type="common">Yellowfever mosquito</name>
    <name type="synonym">Culex aegypti</name>
    <dbReference type="NCBI Taxonomy" id="7159"/>
    <lineage>
        <taxon>Eukaryota</taxon>
        <taxon>Metazoa</taxon>
        <taxon>Ecdysozoa</taxon>
        <taxon>Arthropoda</taxon>
        <taxon>Hexapoda</taxon>
        <taxon>Insecta</taxon>
        <taxon>Pterygota</taxon>
        <taxon>Neoptera</taxon>
        <taxon>Endopterygota</taxon>
        <taxon>Diptera</taxon>
        <taxon>Nematocera</taxon>
        <taxon>Culicoidea</taxon>
        <taxon>Culicidae</taxon>
        <taxon>Culicinae</taxon>
        <taxon>Aedini</taxon>
        <taxon>Aedes</taxon>
        <taxon>Stegomyia</taxon>
    </lineage>
</organism>
<reference evidence="13" key="2">
    <citation type="submission" date="2020-05" db="UniProtKB">
        <authorList>
            <consortium name="EnsemblMetazoa"/>
        </authorList>
    </citation>
    <scope>IDENTIFICATION</scope>
    <source>
        <strain evidence="13">LVP_AGWG</strain>
    </source>
</reference>
<dbReference type="PANTHER" id="PTHR11690:SF237">
    <property type="entry name" value="PICKPOCKET 16-RELATED"/>
    <property type="match status" value="1"/>
</dbReference>
<evidence type="ECO:0000256" key="5">
    <source>
        <dbReference type="ARBA" id="ARBA00022692"/>
    </source>
</evidence>
<keyword evidence="3 12" id="KW-0813">Transport</keyword>
<dbReference type="Proteomes" id="UP000008820">
    <property type="component" value="Chromosome 2"/>
</dbReference>
<dbReference type="GO" id="GO:0015280">
    <property type="term" value="F:ligand-gated sodium channel activity"/>
    <property type="evidence" value="ECO:0007669"/>
    <property type="project" value="TreeGrafter"/>
</dbReference>
<evidence type="ECO:0000256" key="1">
    <source>
        <dbReference type="ARBA" id="ARBA00004141"/>
    </source>
</evidence>
<keyword evidence="8 12" id="KW-0406">Ion transport</keyword>
<keyword evidence="9" id="KW-0472">Membrane</keyword>
<keyword evidence="14" id="KW-1185">Reference proteome</keyword>
<dbReference type="PANTHER" id="PTHR11690">
    <property type="entry name" value="AMILORIDE-SENSITIVE SODIUM CHANNEL-RELATED"/>
    <property type="match status" value="1"/>
</dbReference>
<dbReference type="InterPro" id="IPR001873">
    <property type="entry name" value="ENaC"/>
</dbReference>
<sequence>MKFKQFSRKVIDTINVEQVPPEKTVEKSIKIAPVDRLINTGSVFLPWFKNQLKELCEATALHGYSQIVREGYTPIERGIWIFSVCSAFITAIVLLWISWTWNAETPTYTVIESTNYATWNIPFPAVTICNLNKINYASALKRAESMIRPDNISALQLVAKFRLMLHVNGLAESDKREYDGLHNLLLLNNLEVPQLIGEFAPPCSDMFERCMWKGTQWRCDNLFQMVNTTEGLCCSFNYYGTRGSNFDKKLSTSVPTEPRRVTASGYQTGLSLILNPDVANYHTTDIATTGFKLLIHYPYDFPDENAETKIVSSATEAYVSIVPKETYTTIDAFSLNPTDRNCYAYNEVQMSTMERYSFVNCMVECRADQIFRQCGCVPYNLPSNGTMKNCEMIDMPCLSENWELYQTAIPLLNYSVTKLGDRVPQVCDCLPSCETVQYPTEMSYGKLNRTFSYNSLAFFKDINLTNQSAVHIYFNDLVSTRFRKDIYQNWLGTLASFGGILGLFLGFSIITAFEVFYFFSIRVLFDVFVKRSEHKERESNARGIDHPE</sequence>
<dbReference type="AlphaFoldDB" id="A0A1S4FRL4"/>
<keyword evidence="5 12" id="KW-0812">Transmembrane</keyword>
<evidence type="ECO:0000256" key="12">
    <source>
        <dbReference type="RuleBase" id="RU000679"/>
    </source>
</evidence>
<evidence type="ECO:0000256" key="10">
    <source>
        <dbReference type="ARBA" id="ARBA00023201"/>
    </source>
</evidence>
<evidence type="ECO:0000256" key="2">
    <source>
        <dbReference type="ARBA" id="ARBA00007193"/>
    </source>
</evidence>
<dbReference type="VEuPathDB" id="VectorBase:AAEL010779"/>
<dbReference type="Gene3D" id="1.10.287.770">
    <property type="entry name" value="YojJ-like"/>
    <property type="match status" value="1"/>
</dbReference>
<evidence type="ECO:0000256" key="11">
    <source>
        <dbReference type="ARBA" id="ARBA00023303"/>
    </source>
</evidence>
<evidence type="ECO:0000256" key="3">
    <source>
        <dbReference type="ARBA" id="ARBA00022448"/>
    </source>
</evidence>
<evidence type="ECO:0000313" key="13">
    <source>
        <dbReference type="EnsemblMetazoa" id="AAEL010779-PA"/>
    </source>
</evidence>
<dbReference type="InParanoid" id="A0A1S4FRL4"/>
<protein>
    <submittedName>
        <fullName evidence="13">Uncharacterized protein</fullName>
    </submittedName>
</protein>
<comment type="subcellular location">
    <subcellularLocation>
        <location evidence="1">Membrane</location>
        <topology evidence="1">Multi-pass membrane protein</topology>
    </subcellularLocation>
</comment>
<keyword evidence="4 12" id="KW-0894">Sodium channel</keyword>
<evidence type="ECO:0000313" key="14">
    <source>
        <dbReference type="Proteomes" id="UP000008820"/>
    </source>
</evidence>
<gene>
    <name evidence="13" type="primary">5573846</name>
</gene>
<dbReference type="Pfam" id="PF00858">
    <property type="entry name" value="ASC"/>
    <property type="match status" value="1"/>
</dbReference>